<evidence type="ECO:0000256" key="4">
    <source>
        <dbReference type="SAM" id="MobiDB-lite"/>
    </source>
</evidence>
<dbReference type="Gene3D" id="3.50.50.60">
    <property type="entry name" value="FAD/NAD(P)-binding domain"/>
    <property type="match status" value="1"/>
</dbReference>
<dbReference type="InterPro" id="IPR002938">
    <property type="entry name" value="FAD-bd"/>
</dbReference>
<sequence>MNAHDVDVIVVGAGPTGLTAAGDLARAGRSVVVLERWPAPNPASRAFATMARTLEVLDARGLAEDLLAQAHRAPAVTIFGGARIDLTHLDSPYRFVMVTPQTNVDAALRGYAVAQGADIRRGVEVTGIEQDSDGVNVITDGAQPLRARYVIGADGAHSTIRALVGADFPGKTILSSIVLADVKLAHAPAGDTLKVGSTRNSFAFLAPYQRRDAEGSWYRAMTWDRGYQVPDDQAVSDDEIIAILGQAMDADLAVSEVQWKSRFHCEERQVTRYRHGRVFLAGDAAHVHSPMGGQGMNTGIQDAANLAWKLDAVLGGANDAVLDTYHDERYPIARRVLFQSGMLARGVTLHPRVARVLRNLLVPRLLRVPRFRDAVAGSFAGTTLRYGRRRGEHPLVGSRATQIPLTQDRLTDVQRVTPGFVLVREHRAAAIDALDLHQAQRSDAGPAVLVRPDGYVAWAGDSADRSGWAAALAKWTGPMRIDAVPTSRPPNSLGSVGTPLAP</sequence>
<evidence type="ECO:0000256" key="3">
    <source>
        <dbReference type="ARBA" id="ARBA00022827"/>
    </source>
</evidence>
<dbReference type="InterPro" id="IPR050641">
    <property type="entry name" value="RIFMO-like"/>
</dbReference>
<evidence type="ECO:0000259" key="5">
    <source>
        <dbReference type="Pfam" id="PF01494"/>
    </source>
</evidence>
<dbReference type="Pfam" id="PF01494">
    <property type="entry name" value="FAD_binding_3"/>
    <property type="match status" value="1"/>
</dbReference>
<reference evidence="6 7" key="1">
    <citation type="submission" date="2016-06" db="EMBL/GenBank/DDBJ databases">
        <authorList>
            <person name="Kjaerup R.B."/>
            <person name="Dalgaard T.S."/>
            <person name="Juul-Madsen H.R."/>
        </authorList>
    </citation>
    <scope>NUCLEOTIDE SEQUENCE [LARGE SCALE GENOMIC DNA]</scope>
    <source>
        <strain evidence="6 7">1165133.8</strain>
    </source>
</reference>
<dbReference type="PANTHER" id="PTHR43004">
    <property type="entry name" value="TRK SYSTEM POTASSIUM UPTAKE PROTEIN"/>
    <property type="match status" value="1"/>
</dbReference>
<dbReference type="AlphaFoldDB" id="A0A1A3NL44"/>
<dbReference type="RefSeq" id="WP_065145793.1">
    <property type="nucleotide sequence ID" value="NZ_LZLS01000184.1"/>
</dbReference>
<dbReference type="Gene3D" id="3.40.30.120">
    <property type="match status" value="1"/>
</dbReference>
<name>A0A1A3NL44_MYCAS</name>
<dbReference type="GO" id="GO:0071949">
    <property type="term" value="F:FAD binding"/>
    <property type="evidence" value="ECO:0007669"/>
    <property type="project" value="InterPro"/>
</dbReference>
<dbReference type="Proteomes" id="UP000093928">
    <property type="component" value="Unassembled WGS sequence"/>
</dbReference>
<dbReference type="EMBL" id="LZLS01000184">
    <property type="protein sequence ID" value="OBK22858.1"/>
    <property type="molecule type" value="Genomic_DNA"/>
</dbReference>
<evidence type="ECO:0000256" key="2">
    <source>
        <dbReference type="ARBA" id="ARBA00022630"/>
    </source>
</evidence>
<dbReference type="GO" id="GO:0016709">
    <property type="term" value="F:oxidoreductase activity, acting on paired donors, with incorporation or reduction of molecular oxygen, NAD(P)H as one donor, and incorporation of one atom of oxygen"/>
    <property type="evidence" value="ECO:0007669"/>
    <property type="project" value="UniProtKB-ARBA"/>
</dbReference>
<feature type="domain" description="FAD-binding" evidence="5">
    <location>
        <begin position="5"/>
        <end position="337"/>
    </location>
</feature>
<accession>A0A1A3NL44</accession>
<comment type="cofactor">
    <cofactor evidence="1">
        <name>FAD</name>
        <dbReference type="ChEBI" id="CHEBI:57692"/>
    </cofactor>
</comment>
<dbReference type="PANTHER" id="PTHR43004:SF19">
    <property type="entry name" value="BINDING MONOOXYGENASE, PUTATIVE (JCVI)-RELATED"/>
    <property type="match status" value="1"/>
</dbReference>
<keyword evidence="2" id="KW-0285">Flavoprotein</keyword>
<dbReference type="Gene3D" id="3.30.70.2450">
    <property type="match status" value="1"/>
</dbReference>
<feature type="region of interest" description="Disordered" evidence="4">
    <location>
        <begin position="483"/>
        <end position="502"/>
    </location>
</feature>
<dbReference type="OrthoDB" id="8670884at2"/>
<dbReference type="SUPFAM" id="SSF51905">
    <property type="entry name" value="FAD/NAD(P)-binding domain"/>
    <property type="match status" value="1"/>
</dbReference>
<dbReference type="PRINTS" id="PR00420">
    <property type="entry name" value="RNGMNOXGNASE"/>
</dbReference>
<gene>
    <name evidence="6" type="ORF">A5634_06675</name>
</gene>
<dbReference type="InterPro" id="IPR036188">
    <property type="entry name" value="FAD/NAD-bd_sf"/>
</dbReference>
<dbReference type="Pfam" id="PF21274">
    <property type="entry name" value="Rng_hyd_C"/>
    <property type="match status" value="1"/>
</dbReference>
<evidence type="ECO:0000313" key="7">
    <source>
        <dbReference type="Proteomes" id="UP000093928"/>
    </source>
</evidence>
<organism evidence="6 7">
    <name type="scientific">Mycobacterium asiaticum</name>
    <dbReference type="NCBI Taxonomy" id="1790"/>
    <lineage>
        <taxon>Bacteria</taxon>
        <taxon>Bacillati</taxon>
        <taxon>Actinomycetota</taxon>
        <taxon>Actinomycetes</taxon>
        <taxon>Mycobacteriales</taxon>
        <taxon>Mycobacteriaceae</taxon>
        <taxon>Mycobacterium</taxon>
    </lineage>
</organism>
<comment type="caution">
    <text evidence="6">The sequence shown here is derived from an EMBL/GenBank/DDBJ whole genome shotgun (WGS) entry which is preliminary data.</text>
</comment>
<evidence type="ECO:0000313" key="6">
    <source>
        <dbReference type="EMBL" id="OBK22858.1"/>
    </source>
</evidence>
<proteinExistence type="predicted"/>
<evidence type="ECO:0000256" key="1">
    <source>
        <dbReference type="ARBA" id="ARBA00001974"/>
    </source>
</evidence>
<protein>
    <submittedName>
        <fullName evidence="6">FAD-dependent oxidoreductase</fullName>
    </submittedName>
</protein>
<keyword evidence="3" id="KW-0274">FAD</keyword>